<dbReference type="PANTHER" id="PTHR45947:SF3">
    <property type="entry name" value="SULFOQUINOVOSYL TRANSFERASE SQD2"/>
    <property type="match status" value="1"/>
</dbReference>
<dbReference type="Pfam" id="PF20706">
    <property type="entry name" value="GT4-conflict"/>
    <property type="match status" value="1"/>
</dbReference>
<protein>
    <submittedName>
        <fullName evidence="1">Glycosyltransferase</fullName>
        <ecNumber evidence="1">2.4.-.-</ecNumber>
    </submittedName>
</protein>
<dbReference type="SUPFAM" id="SSF53756">
    <property type="entry name" value="UDP-Glycosyltransferase/glycogen phosphorylase"/>
    <property type="match status" value="1"/>
</dbReference>
<keyword evidence="1" id="KW-0808">Transferase</keyword>
<dbReference type="EMBL" id="JAUJFI010000008">
    <property type="protein sequence ID" value="MDQ2101734.1"/>
    <property type="molecule type" value="Genomic_DNA"/>
</dbReference>
<gene>
    <name evidence="1" type="ORF">QSG27_03390</name>
</gene>
<sequence>MGENGKLRIVEWAMANGLPPEGFVDMGFLERHRIPAVLAECHAAIFPNRCEGATNLVAMEAMACGVPVILSANTGHLDLIQDGNCLPLRRQSAVADPTGRRRHWGESSVEEAVELLETLYTDRAAARSRAEAAQAFLRGERTWRAFAEAFVAAVA</sequence>
<evidence type="ECO:0000313" key="1">
    <source>
        <dbReference type="EMBL" id="MDQ2101734.1"/>
    </source>
</evidence>
<dbReference type="Proteomes" id="UP001227317">
    <property type="component" value="Unassembled WGS sequence"/>
</dbReference>
<evidence type="ECO:0000313" key="2">
    <source>
        <dbReference type="Proteomes" id="UP001227317"/>
    </source>
</evidence>
<reference evidence="1 2" key="1">
    <citation type="submission" date="2023-06" db="EMBL/GenBank/DDBJ databases">
        <title>Azospirillum isscasensis sp.nov, a bacterium isolated from rhizosphere soil of rice.</title>
        <authorList>
            <person name="Wang H."/>
        </authorList>
    </citation>
    <scope>NUCLEOTIDE SEQUENCE [LARGE SCALE GENOMIC DNA]</scope>
    <source>
        <strain evidence="1 2">C340-1</strain>
    </source>
</reference>
<proteinExistence type="predicted"/>
<keyword evidence="1" id="KW-0328">Glycosyltransferase</keyword>
<keyword evidence="2" id="KW-1185">Reference proteome</keyword>
<comment type="caution">
    <text evidence="1">The sequence shown here is derived from an EMBL/GenBank/DDBJ whole genome shotgun (WGS) entry which is preliminary data.</text>
</comment>
<organism evidence="1 2">
    <name type="scientific">Azospirillum isscasi</name>
    <dbReference type="NCBI Taxonomy" id="3053926"/>
    <lineage>
        <taxon>Bacteria</taxon>
        <taxon>Pseudomonadati</taxon>
        <taxon>Pseudomonadota</taxon>
        <taxon>Alphaproteobacteria</taxon>
        <taxon>Rhodospirillales</taxon>
        <taxon>Azospirillaceae</taxon>
        <taxon>Azospirillum</taxon>
    </lineage>
</organism>
<dbReference type="Gene3D" id="3.40.50.2000">
    <property type="entry name" value="Glycogen Phosphorylase B"/>
    <property type="match status" value="1"/>
</dbReference>
<accession>A0ABU0WDQ9</accession>
<dbReference type="PANTHER" id="PTHR45947">
    <property type="entry name" value="SULFOQUINOVOSYL TRANSFERASE SQD2"/>
    <property type="match status" value="1"/>
</dbReference>
<dbReference type="RefSeq" id="WP_306703740.1">
    <property type="nucleotide sequence ID" value="NZ_JAUJFI010000008.1"/>
</dbReference>
<dbReference type="GO" id="GO:0016757">
    <property type="term" value="F:glycosyltransferase activity"/>
    <property type="evidence" value="ECO:0007669"/>
    <property type="project" value="UniProtKB-KW"/>
</dbReference>
<dbReference type="EC" id="2.4.-.-" evidence="1"/>
<dbReference type="InterPro" id="IPR050194">
    <property type="entry name" value="Glycosyltransferase_grp1"/>
</dbReference>
<name>A0ABU0WDQ9_9PROT</name>